<dbReference type="GO" id="GO:0008270">
    <property type="term" value="F:zinc ion binding"/>
    <property type="evidence" value="ECO:0007669"/>
    <property type="project" value="UniProtKB-KW"/>
</dbReference>
<keyword evidence="3 5" id="KW-0863">Zinc-finger</keyword>
<evidence type="ECO:0000256" key="4">
    <source>
        <dbReference type="ARBA" id="ARBA00022833"/>
    </source>
</evidence>
<evidence type="ECO:0000256" key="1">
    <source>
        <dbReference type="ARBA" id="ARBA00022723"/>
    </source>
</evidence>
<dbReference type="Pfam" id="PF01412">
    <property type="entry name" value="ArfGap"/>
    <property type="match status" value="1"/>
</dbReference>
<accession>A0A1X2GJC7</accession>
<feature type="region of interest" description="Disordered" evidence="6">
    <location>
        <begin position="193"/>
        <end position="226"/>
    </location>
</feature>
<dbReference type="SUPFAM" id="SSF57863">
    <property type="entry name" value="ArfGap/RecO-like zinc finger"/>
    <property type="match status" value="1"/>
</dbReference>
<dbReference type="InterPro" id="IPR052248">
    <property type="entry name" value="Arf-GAP_FG-repeat_protein"/>
</dbReference>
<keyword evidence="1" id="KW-0479">Metal-binding</keyword>
<protein>
    <submittedName>
        <fullName evidence="8">Arf GTPase activating protein</fullName>
    </submittedName>
</protein>
<dbReference type="STRING" id="101127.A0A1X2GJC7"/>
<dbReference type="InterPro" id="IPR037278">
    <property type="entry name" value="ARFGAP/RecO"/>
</dbReference>
<evidence type="ECO:0000256" key="6">
    <source>
        <dbReference type="SAM" id="MobiDB-lite"/>
    </source>
</evidence>
<dbReference type="PANTHER" id="PTHR46134:SF3">
    <property type="entry name" value="ARFGAP WITH FG REPEATS 1"/>
    <property type="match status" value="1"/>
</dbReference>
<keyword evidence="2" id="KW-0677">Repeat</keyword>
<comment type="caution">
    <text evidence="8">The sequence shown here is derived from an EMBL/GenBank/DDBJ whole genome shotgun (WGS) entry which is preliminary data.</text>
</comment>
<dbReference type="CDD" id="cd08838">
    <property type="entry name" value="ArfGap_AGFG"/>
    <property type="match status" value="1"/>
</dbReference>
<gene>
    <name evidence="8" type="ORF">DM01DRAFT_14213</name>
</gene>
<evidence type="ECO:0000313" key="9">
    <source>
        <dbReference type="Proteomes" id="UP000242146"/>
    </source>
</evidence>
<dbReference type="GO" id="GO:0005096">
    <property type="term" value="F:GTPase activator activity"/>
    <property type="evidence" value="ECO:0007669"/>
    <property type="project" value="InterPro"/>
</dbReference>
<keyword evidence="4" id="KW-0862">Zinc</keyword>
<dbReference type="InterPro" id="IPR001164">
    <property type="entry name" value="ArfGAP_dom"/>
</dbReference>
<dbReference type="Proteomes" id="UP000242146">
    <property type="component" value="Unassembled WGS sequence"/>
</dbReference>
<organism evidence="8 9">
    <name type="scientific">Hesseltinella vesiculosa</name>
    <dbReference type="NCBI Taxonomy" id="101127"/>
    <lineage>
        <taxon>Eukaryota</taxon>
        <taxon>Fungi</taxon>
        <taxon>Fungi incertae sedis</taxon>
        <taxon>Mucoromycota</taxon>
        <taxon>Mucoromycotina</taxon>
        <taxon>Mucoromycetes</taxon>
        <taxon>Mucorales</taxon>
        <taxon>Cunninghamellaceae</taxon>
        <taxon>Hesseltinella</taxon>
    </lineage>
</organism>
<dbReference type="EMBL" id="MCGT01000012">
    <property type="protein sequence ID" value="ORX55104.1"/>
    <property type="molecule type" value="Genomic_DNA"/>
</dbReference>
<proteinExistence type="predicted"/>
<dbReference type="OrthoDB" id="6036at2759"/>
<dbReference type="AlphaFoldDB" id="A0A1X2GJC7"/>
<name>A0A1X2GJC7_9FUNG</name>
<evidence type="ECO:0000259" key="7">
    <source>
        <dbReference type="PROSITE" id="PS50115"/>
    </source>
</evidence>
<dbReference type="SMART" id="SM00105">
    <property type="entry name" value="ArfGap"/>
    <property type="match status" value="1"/>
</dbReference>
<dbReference type="InterPro" id="IPR038508">
    <property type="entry name" value="ArfGAP_dom_sf"/>
</dbReference>
<reference evidence="8 9" key="1">
    <citation type="submission" date="2016-07" db="EMBL/GenBank/DDBJ databases">
        <title>Pervasive Adenine N6-methylation of Active Genes in Fungi.</title>
        <authorList>
            <consortium name="DOE Joint Genome Institute"/>
            <person name="Mondo S.J."/>
            <person name="Dannebaum R.O."/>
            <person name="Kuo R.C."/>
            <person name="Labutti K."/>
            <person name="Haridas S."/>
            <person name="Kuo A."/>
            <person name="Salamov A."/>
            <person name="Ahrendt S.R."/>
            <person name="Lipzen A."/>
            <person name="Sullivan W."/>
            <person name="Andreopoulos W.B."/>
            <person name="Clum A."/>
            <person name="Lindquist E."/>
            <person name="Daum C."/>
            <person name="Ramamoorthy G.K."/>
            <person name="Gryganskyi A."/>
            <person name="Culley D."/>
            <person name="Magnuson J.K."/>
            <person name="James T.Y."/>
            <person name="O'Malley M.A."/>
            <person name="Stajich J.E."/>
            <person name="Spatafora J.W."/>
            <person name="Visel A."/>
            <person name="Grigoriev I.V."/>
        </authorList>
    </citation>
    <scope>NUCLEOTIDE SEQUENCE [LARGE SCALE GENOMIC DNA]</scope>
    <source>
        <strain evidence="8 9">NRRL 3301</strain>
    </source>
</reference>
<sequence>MMETKQTALQARKLQEVHAQKVKELLRLPENKKCFDCPIKSPFFVNVTLQTFICSRCSGLIREVGHRVKSISVSTFTGPEILALEMGGNGVASTIWLHGFNAKSTPEPDTDTEVREFMRQKYYDQKWLLRDLWIDHDKSVKRCIDELFDEDGLPKPTFTKQRRPSSQIAIAPPKTKHVPAPLTLLPVPASPPAIKTAPLHFTSAHQPPPIMATSPPPQGESPVEQK</sequence>
<dbReference type="GO" id="GO:0016020">
    <property type="term" value="C:membrane"/>
    <property type="evidence" value="ECO:0007669"/>
    <property type="project" value="TreeGrafter"/>
</dbReference>
<evidence type="ECO:0000313" key="8">
    <source>
        <dbReference type="EMBL" id="ORX55104.1"/>
    </source>
</evidence>
<feature type="domain" description="Arf-GAP" evidence="7">
    <location>
        <begin position="19"/>
        <end position="127"/>
    </location>
</feature>
<dbReference type="PRINTS" id="PR00405">
    <property type="entry name" value="REVINTRACTNG"/>
</dbReference>
<feature type="compositionally biased region" description="Pro residues" evidence="6">
    <location>
        <begin position="206"/>
        <end position="219"/>
    </location>
</feature>
<dbReference type="Gene3D" id="1.10.220.150">
    <property type="entry name" value="Arf GTPase activating protein"/>
    <property type="match status" value="1"/>
</dbReference>
<dbReference type="PANTHER" id="PTHR46134">
    <property type="entry name" value="DRONGO, ISOFORM F"/>
    <property type="match status" value="1"/>
</dbReference>
<dbReference type="GO" id="GO:0005737">
    <property type="term" value="C:cytoplasm"/>
    <property type="evidence" value="ECO:0007669"/>
    <property type="project" value="TreeGrafter"/>
</dbReference>
<evidence type="ECO:0000256" key="3">
    <source>
        <dbReference type="ARBA" id="ARBA00022771"/>
    </source>
</evidence>
<evidence type="ECO:0000256" key="5">
    <source>
        <dbReference type="PROSITE-ProRule" id="PRU00288"/>
    </source>
</evidence>
<keyword evidence="9" id="KW-1185">Reference proteome</keyword>
<dbReference type="PROSITE" id="PS50115">
    <property type="entry name" value="ARFGAP"/>
    <property type="match status" value="1"/>
</dbReference>
<evidence type="ECO:0000256" key="2">
    <source>
        <dbReference type="ARBA" id="ARBA00022737"/>
    </source>
</evidence>